<keyword evidence="4 5" id="KW-0472">Membrane</keyword>
<proteinExistence type="predicted"/>
<evidence type="ECO:0000256" key="4">
    <source>
        <dbReference type="ARBA" id="ARBA00023136"/>
    </source>
</evidence>
<dbReference type="Gene3D" id="1.20.1540.10">
    <property type="entry name" value="Rhomboid-like"/>
    <property type="match status" value="1"/>
</dbReference>
<feature type="transmembrane region" description="Helical" evidence="5">
    <location>
        <begin position="9"/>
        <end position="30"/>
    </location>
</feature>
<dbReference type="GO" id="GO:0004252">
    <property type="term" value="F:serine-type endopeptidase activity"/>
    <property type="evidence" value="ECO:0007669"/>
    <property type="project" value="InterPro"/>
</dbReference>
<accession>A0A2L1CAB4</accession>
<evidence type="ECO:0000256" key="3">
    <source>
        <dbReference type="ARBA" id="ARBA00022989"/>
    </source>
</evidence>
<dbReference type="Pfam" id="PF01694">
    <property type="entry name" value="Rhomboid"/>
    <property type="match status" value="1"/>
</dbReference>
<dbReference type="InterPro" id="IPR035952">
    <property type="entry name" value="Rhomboid-like_sf"/>
</dbReference>
<reference evidence="8" key="1">
    <citation type="journal article" date="2018" name="Genome Announc.">
        <title>Complete Genome Sequence of the Methanococcus maripaludis Type Strain JJ (DSM 2067), a Model for Selenoprotein Synthesis in Archaea.</title>
        <authorList>
            <person name="Poehlein A."/>
            <person name="Heym D."/>
            <person name="Quitzke V."/>
            <person name="Fersch J."/>
            <person name="Daniel R."/>
            <person name="Rother M."/>
        </authorList>
    </citation>
    <scope>NUCLEOTIDE SEQUENCE [LARGE SCALE GENOMIC DNA]</scope>
    <source>
        <strain evidence="8">DSM 2067</strain>
    </source>
</reference>
<evidence type="ECO:0000256" key="1">
    <source>
        <dbReference type="ARBA" id="ARBA00004141"/>
    </source>
</evidence>
<organism evidence="7 8">
    <name type="scientific">Methanococcus maripaludis</name>
    <name type="common">Methanococcus deltae</name>
    <dbReference type="NCBI Taxonomy" id="39152"/>
    <lineage>
        <taxon>Archaea</taxon>
        <taxon>Methanobacteriati</taxon>
        <taxon>Methanobacteriota</taxon>
        <taxon>Methanomada group</taxon>
        <taxon>Methanococci</taxon>
        <taxon>Methanococcales</taxon>
        <taxon>Methanococcaceae</taxon>
        <taxon>Methanococcus</taxon>
    </lineage>
</organism>
<dbReference type="KEGG" id="mmad:MMJJ_08850"/>
<feature type="transmembrane region" description="Helical" evidence="5">
    <location>
        <begin position="138"/>
        <end position="158"/>
    </location>
</feature>
<dbReference type="EMBL" id="CP026606">
    <property type="protein sequence ID" value="AVB76295.1"/>
    <property type="molecule type" value="Genomic_DNA"/>
</dbReference>
<sequence length="221" mass="26514">MHIFEKYKFFLKIPYFTMLLFFICMAVFFIKINPELQYYNSADLWIKNSEFYRNYAFFPSELFQKPWQIITSIFLHRDMDHLKYNMLYLIIFGYIVEYKLNLKTYLFLLMSIWLIPLISFTAYWIINEKPINYSGIGISGVVYGFMYISYYFMGNFVFNKTKFSKSNGFWSSFMFALFFSVLTFLIDFSVSNCGGGMVHFSGIAVSAFFCYHNYYKKEIIV</sequence>
<dbReference type="Proteomes" id="UP000239462">
    <property type="component" value="Chromosome"/>
</dbReference>
<dbReference type="AlphaFoldDB" id="A0A2L1CAB4"/>
<gene>
    <name evidence="7" type="ORF">MMJJ_08850</name>
</gene>
<feature type="transmembrane region" description="Helical" evidence="5">
    <location>
        <begin position="105"/>
        <end position="126"/>
    </location>
</feature>
<dbReference type="PANTHER" id="PTHR43066">
    <property type="entry name" value="RHOMBOID-RELATED PROTEIN"/>
    <property type="match status" value="1"/>
</dbReference>
<keyword evidence="2 5" id="KW-0812">Transmembrane</keyword>
<keyword evidence="3 5" id="KW-1133">Transmembrane helix</keyword>
<dbReference type="SUPFAM" id="SSF144091">
    <property type="entry name" value="Rhomboid-like"/>
    <property type="match status" value="1"/>
</dbReference>
<feature type="transmembrane region" description="Helical" evidence="5">
    <location>
        <begin position="170"/>
        <end position="190"/>
    </location>
</feature>
<evidence type="ECO:0000313" key="7">
    <source>
        <dbReference type="EMBL" id="AVB76295.1"/>
    </source>
</evidence>
<feature type="domain" description="Peptidase S54 rhomboid" evidence="6">
    <location>
        <begin position="65"/>
        <end position="206"/>
    </location>
</feature>
<evidence type="ECO:0000259" key="6">
    <source>
        <dbReference type="Pfam" id="PF01694"/>
    </source>
</evidence>
<evidence type="ECO:0000256" key="5">
    <source>
        <dbReference type="SAM" id="Phobius"/>
    </source>
</evidence>
<evidence type="ECO:0000313" key="8">
    <source>
        <dbReference type="Proteomes" id="UP000239462"/>
    </source>
</evidence>
<dbReference type="InterPro" id="IPR022764">
    <property type="entry name" value="Peptidase_S54_rhomboid_dom"/>
</dbReference>
<dbReference type="GO" id="GO:0016020">
    <property type="term" value="C:membrane"/>
    <property type="evidence" value="ECO:0007669"/>
    <property type="project" value="UniProtKB-SubCell"/>
</dbReference>
<protein>
    <submittedName>
        <fullName evidence="7">Rhomboid family protein</fullName>
    </submittedName>
</protein>
<feature type="transmembrane region" description="Helical" evidence="5">
    <location>
        <begin position="196"/>
        <end position="215"/>
    </location>
</feature>
<name>A0A2L1CAB4_METMI</name>
<comment type="subcellular location">
    <subcellularLocation>
        <location evidence="1">Membrane</location>
        <topology evidence="1">Multi-pass membrane protein</topology>
    </subcellularLocation>
</comment>
<evidence type="ECO:0000256" key="2">
    <source>
        <dbReference type="ARBA" id="ARBA00022692"/>
    </source>
</evidence>